<dbReference type="Gene3D" id="3.90.1310.10">
    <property type="entry name" value="Penicillin-binding protein 2a (Domain 2)"/>
    <property type="match status" value="1"/>
</dbReference>
<dbReference type="SUPFAM" id="SSF54184">
    <property type="entry name" value="Penicillin-binding protein 2x (pbp-2x), c-terminal domain"/>
    <property type="match status" value="2"/>
</dbReference>
<dbReference type="GO" id="GO:0005886">
    <property type="term" value="C:plasma membrane"/>
    <property type="evidence" value="ECO:0007669"/>
    <property type="project" value="TreeGrafter"/>
</dbReference>
<dbReference type="SMART" id="SM00740">
    <property type="entry name" value="PASTA"/>
    <property type="match status" value="2"/>
</dbReference>
<keyword evidence="8" id="KW-1185">Reference proteome</keyword>
<keyword evidence="5" id="KW-0812">Transmembrane</keyword>
<dbReference type="SUPFAM" id="SSF56601">
    <property type="entry name" value="beta-lactamase/transpeptidase-like"/>
    <property type="match status" value="1"/>
</dbReference>
<dbReference type="GO" id="GO:0071555">
    <property type="term" value="P:cell wall organization"/>
    <property type="evidence" value="ECO:0007669"/>
    <property type="project" value="TreeGrafter"/>
</dbReference>
<dbReference type="InterPro" id="IPR005311">
    <property type="entry name" value="PBP_dimer"/>
</dbReference>
<dbReference type="GO" id="GO:0008658">
    <property type="term" value="F:penicillin binding"/>
    <property type="evidence" value="ECO:0007669"/>
    <property type="project" value="InterPro"/>
</dbReference>
<proteinExistence type="inferred from homology"/>
<feature type="compositionally biased region" description="Low complexity" evidence="4">
    <location>
        <begin position="864"/>
        <end position="879"/>
    </location>
</feature>
<dbReference type="Gene3D" id="3.30.450.330">
    <property type="match status" value="1"/>
</dbReference>
<feature type="compositionally biased region" description="Low complexity" evidence="4">
    <location>
        <begin position="771"/>
        <end position="781"/>
    </location>
</feature>
<dbReference type="PATRIC" id="fig|1300222.3.peg.597"/>
<comment type="similarity">
    <text evidence="2">Belongs to the transpeptidase family.</text>
</comment>
<evidence type="ECO:0000256" key="5">
    <source>
        <dbReference type="SAM" id="Phobius"/>
    </source>
</evidence>
<feature type="domain" description="PASTA" evidence="6">
    <location>
        <begin position="677"/>
        <end position="736"/>
    </location>
</feature>
<dbReference type="InterPro" id="IPR005543">
    <property type="entry name" value="PASTA_dom"/>
</dbReference>
<dbReference type="Pfam" id="PF03717">
    <property type="entry name" value="PBP_dimer"/>
    <property type="match status" value="1"/>
</dbReference>
<dbReference type="Pfam" id="PF00905">
    <property type="entry name" value="Transpeptidase"/>
    <property type="match status" value="1"/>
</dbReference>
<evidence type="ECO:0000259" key="6">
    <source>
        <dbReference type="PROSITE" id="PS51178"/>
    </source>
</evidence>
<dbReference type="OrthoDB" id="9804124at2"/>
<dbReference type="Pfam" id="PF03793">
    <property type="entry name" value="PASTA"/>
    <property type="match status" value="2"/>
</dbReference>
<evidence type="ECO:0000256" key="4">
    <source>
        <dbReference type="SAM" id="MobiDB-lite"/>
    </source>
</evidence>
<evidence type="ECO:0000256" key="2">
    <source>
        <dbReference type="ARBA" id="ARBA00007171"/>
    </source>
</evidence>
<dbReference type="EMBL" id="APBN01000001">
    <property type="protein sequence ID" value="EMT54500.1"/>
    <property type="molecule type" value="Genomic_DNA"/>
</dbReference>
<dbReference type="AlphaFoldDB" id="M8EGB9"/>
<feature type="transmembrane region" description="Helical" evidence="5">
    <location>
        <begin position="12"/>
        <end position="31"/>
    </location>
</feature>
<comment type="caution">
    <text evidence="7">The sequence shown here is derived from an EMBL/GenBank/DDBJ whole genome shotgun (WGS) entry which is preliminary data.</text>
</comment>
<dbReference type="PROSITE" id="PS51178">
    <property type="entry name" value="PASTA"/>
    <property type="match status" value="2"/>
</dbReference>
<keyword evidence="5" id="KW-1133">Transmembrane helix</keyword>
<dbReference type="Proteomes" id="UP000012081">
    <property type="component" value="Unassembled WGS sequence"/>
</dbReference>
<feature type="compositionally biased region" description="Low complexity" evidence="4">
    <location>
        <begin position="803"/>
        <end position="832"/>
    </location>
</feature>
<keyword evidence="3 5" id="KW-0472">Membrane</keyword>
<dbReference type="InterPro" id="IPR001460">
    <property type="entry name" value="PCN-bd_Tpept"/>
</dbReference>
<protein>
    <submittedName>
        <fullName evidence="7">Penicillin binding protein</fullName>
    </submittedName>
</protein>
<dbReference type="STRING" id="1300222.I532_02810"/>
<dbReference type="CDD" id="cd06576">
    <property type="entry name" value="PASTA_Pbp2x-like_1"/>
    <property type="match status" value="1"/>
</dbReference>
<dbReference type="PANTHER" id="PTHR30627">
    <property type="entry name" value="PEPTIDOGLYCAN D,D-TRANSPEPTIDASE"/>
    <property type="match status" value="1"/>
</dbReference>
<evidence type="ECO:0000313" key="7">
    <source>
        <dbReference type="EMBL" id="EMT54500.1"/>
    </source>
</evidence>
<feature type="compositionally biased region" description="Polar residues" evidence="4">
    <location>
        <begin position="790"/>
        <end position="802"/>
    </location>
</feature>
<reference evidence="7 8" key="1">
    <citation type="submission" date="2013-03" db="EMBL/GenBank/DDBJ databases">
        <title>Assembly of a new bacterial strain Brevibacillus borstelensis AK1.</title>
        <authorList>
            <person name="Rajan I."/>
            <person name="PoliReddy D."/>
            <person name="Sugumar T."/>
            <person name="Rathinam K."/>
            <person name="Alqarawi S."/>
            <person name="Khalil A.B."/>
            <person name="Sivakumar N."/>
        </authorList>
    </citation>
    <scope>NUCLEOTIDE SEQUENCE [LARGE SCALE GENOMIC DNA]</scope>
    <source>
        <strain evidence="7 8">AK1</strain>
    </source>
</reference>
<feature type="region of interest" description="Disordered" evidence="4">
    <location>
        <begin position="733"/>
        <end position="926"/>
    </location>
</feature>
<dbReference type="SUPFAM" id="SSF56519">
    <property type="entry name" value="Penicillin binding protein dimerisation domain"/>
    <property type="match status" value="1"/>
</dbReference>
<dbReference type="PANTHER" id="PTHR30627:SF26">
    <property type="entry name" value="PENICILLIN-BINDING PROTEIN 2B"/>
    <property type="match status" value="1"/>
</dbReference>
<comment type="subcellular location">
    <subcellularLocation>
        <location evidence="1">Membrane</location>
    </subcellularLocation>
</comment>
<accession>M8EGB9</accession>
<evidence type="ECO:0000256" key="1">
    <source>
        <dbReference type="ARBA" id="ARBA00004370"/>
    </source>
</evidence>
<name>M8EGB9_9BACL</name>
<organism evidence="7 8">
    <name type="scientific">Brevibacillus borstelensis AK1</name>
    <dbReference type="NCBI Taxonomy" id="1300222"/>
    <lineage>
        <taxon>Bacteria</taxon>
        <taxon>Bacillati</taxon>
        <taxon>Bacillota</taxon>
        <taxon>Bacilli</taxon>
        <taxon>Bacillales</taxon>
        <taxon>Paenibacillaceae</taxon>
        <taxon>Brevibacillus</taxon>
    </lineage>
</organism>
<gene>
    <name evidence="7" type="ORF">I532_02810</name>
</gene>
<dbReference type="InterPro" id="IPR012338">
    <property type="entry name" value="Beta-lactam/transpept-like"/>
</dbReference>
<feature type="domain" description="PASTA" evidence="6">
    <location>
        <begin position="617"/>
        <end position="676"/>
    </location>
</feature>
<evidence type="ECO:0000256" key="3">
    <source>
        <dbReference type="ARBA" id="ARBA00023136"/>
    </source>
</evidence>
<sequence length="926" mass="99645">MELKRRVNLRIILLALCVIVLFSSLTVRLWWIQTVEATGIMEIAQKQWDLEKTLKPKRGAILDRNGEILAYEGKAYDVSARLKPRDDRDQDVVKDPYYTAQALAPILNAPVNELLRILTKPNQVVELGRYGKKISENQKVGIENLQYPQLPSGEKVKTNQLPGIIITETTRRYYPNNSFAAHVLGYLDFFEEEAKMGIELQFDKELRGEKGEMHVVTDKVGYQLPDGEREYKPAKDGMNIYLTIDKTIQDYVEQALDKAEQEYKPKGATVVVADPQTGEILAMGNRPQFNPNTYFTGITNFTNHAVTTMFEPGSTFKIITLAAAIEEGKFDPNAYYQSGTYKKFKPPIRDHNQGAGWGTISFLEGVQRSSNVVFVIMGYDYLGPELLKKYFENFGIGKPTGIELPYEKKGILNNLLKPASQRDIAVTTFGQGVAVTAIQQVAAVGAIANGGELLKPHIVKEMRDPVTGAVVKRSQREVVHRVVSEATAKKTRDILETVITGDHGTGKSYFIDGYHVAGKTGTAQKYDDKGRIMEGQHYIVSFIGFAPKDNPRLLVYVVVDDPTTNEHYSSWGKNFVAPIFKSVMERSLQYLQQKPDAVGAEKNAQTVTEQAIAKAEQVREVSMPKLVGMSTTAAKLRAEQDNITVNIMGTGTKIVNQYPAPYEKVVPGSTVTLVTDRIEGSKMPDFKGKSLREVMEFASLMQLKITSYGAGFVTQQNIPPGTALKGGEQLQITLQPSSGPLSPALQPGQGVVPGTATDPGGAQPDANSPDGQSGAANAAGGQPPPGSSQTTVPGNGTPQGDSGNTTVPGVPQTGTTGSGNPASTTGTSGTPGTYPPVYPPGAVQSGTGIAPGTQAVPTGGYSGYQGYQGYPGQPAGAGQMPVGTGQSLPPGQATWQYPYPNTAAPGTQQIPAGPPAAPAGSTTAQP</sequence>
<feature type="compositionally biased region" description="Polar residues" evidence="4">
    <location>
        <begin position="884"/>
        <end position="895"/>
    </location>
</feature>
<dbReference type="CDD" id="cd06575">
    <property type="entry name" value="PASTA_Pbp2x-like_2"/>
    <property type="match status" value="1"/>
</dbReference>
<dbReference type="InterPro" id="IPR036138">
    <property type="entry name" value="PBP_dimer_sf"/>
</dbReference>
<dbReference type="InterPro" id="IPR050515">
    <property type="entry name" value="Beta-lactam/transpept"/>
</dbReference>
<evidence type="ECO:0000313" key="8">
    <source>
        <dbReference type="Proteomes" id="UP000012081"/>
    </source>
</evidence>
<dbReference type="Gene3D" id="3.40.710.10">
    <property type="entry name" value="DD-peptidase/beta-lactamase superfamily"/>
    <property type="match status" value="1"/>
</dbReference>
<dbReference type="RefSeq" id="WP_003386264.1">
    <property type="nucleotide sequence ID" value="NZ_APBN01000001.1"/>
</dbReference>